<comment type="cofactor">
    <cofactor evidence="1">
        <name>heme b</name>
        <dbReference type="ChEBI" id="CHEBI:60344"/>
    </cofactor>
</comment>
<evidence type="ECO:0000256" key="3">
    <source>
        <dbReference type="ARBA" id="ARBA00022448"/>
    </source>
</evidence>
<evidence type="ECO:0000256" key="10">
    <source>
        <dbReference type="ARBA" id="ARBA00023004"/>
    </source>
</evidence>
<keyword evidence="11 13" id="KW-0472">Membrane</keyword>
<keyword evidence="7" id="KW-0479">Metal-binding</keyword>
<evidence type="ECO:0000259" key="14">
    <source>
        <dbReference type="Pfam" id="PF01292"/>
    </source>
</evidence>
<keyword evidence="10" id="KW-0408">Iron</keyword>
<feature type="transmembrane region" description="Helical" evidence="13">
    <location>
        <begin position="49"/>
        <end position="68"/>
    </location>
</feature>
<protein>
    <submittedName>
        <fullName evidence="15">Cytochrome b561</fullName>
    </submittedName>
</protein>
<dbReference type="SUPFAM" id="SSF81342">
    <property type="entry name" value="Transmembrane di-heme cytochromes"/>
    <property type="match status" value="1"/>
</dbReference>
<keyword evidence="16" id="KW-1185">Reference proteome</keyword>
<evidence type="ECO:0000256" key="4">
    <source>
        <dbReference type="ARBA" id="ARBA00022475"/>
    </source>
</evidence>
<keyword evidence="5" id="KW-0349">Heme</keyword>
<feature type="transmembrane region" description="Helical" evidence="13">
    <location>
        <begin position="153"/>
        <end position="172"/>
    </location>
</feature>
<accession>A0ABU4EHE8</accession>
<evidence type="ECO:0000256" key="12">
    <source>
        <dbReference type="ARBA" id="ARBA00037975"/>
    </source>
</evidence>
<evidence type="ECO:0000256" key="6">
    <source>
        <dbReference type="ARBA" id="ARBA00022692"/>
    </source>
</evidence>
<evidence type="ECO:0000256" key="11">
    <source>
        <dbReference type="ARBA" id="ARBA00023136"/>
    </source>
</evidence>
<keyword evidence="4" id="KW-1003">Cell membrane</keyword>
<dbReference type="InterPro" id="IPR052168">
    <property type="entry name" value="Cytochrome_b561_oxidase"/>
</dbReference>
<reference evidence="15 16" key="1">
    <citation type="submission" date="2023-10" db="EMBL/GenBank/DDBJ databases">
        <title>Clonality and diversity in the soft rot Dickeya solani phytopathogen.</title>
        <authorList>
            <person name="Pedron J."/>
            <person name="Van Gijisegem F."/>
            <person name="Portier P."/>
            <person name="Taghouti G."/>
        </authorList>
    </citation>
    <scope>NUCLEOTIDE SEQUENCE [LARGE SCALE GENOMIC DNA]</scope>
    <source>
        <strain evidence="15 16">FVG2-MFV017-A9</strain>
    </source>
</reference>
<dbReference type="InterPro" id="IPR011577">
    <property type="entry name" value="Cyt_b561_bac/Ni-Hgenase"/>
</dbReference>
<organism evidence="15 16">
    <name type="scientific">Dickeya solani</name>
    <dbReference type="NCBI Taxonomy" id="1089444"/>
    <lineage>
        <taxon>Bacteria</taxon>
        <taxon>Pseudomonadati</taxon>
        <taxon>Pseudomonadota</taxon>
        <taxon>Gammaproteobacteria</taxon>
        <taxon>Enterobacterales</taxon>
        <taxon>Pectobacteriaceae</taxon>
        <taxon>Dickeya</taxon>
    </lineage>
</organism>
<keyword evidence="9 13" id="KW-1133">Transmembrane helix</keyword>
<evidence type="ECO:0000256" key="5">
    <source>
        <dbReference type="ARBA" id="ARBA00022617"/>
    </source>
</evidence>
<keyword evidence="6 13" id="KW-0812">Transmembrane</keyword>
<dbReference type="PANTHER" id="PTHR30529:SF4">
    <property type="entry name" value="SUPEROXIDE OXIDASE CYBB"/>
    <property type="match status" value="1"/>
</dbReference>
<evidence type="ECO:0000256" key="1">
    <source>
        <dbReference type="ARBA" id="ARBA00001970"/>
    </source>
</evidence>
<dbReference type="EMBL" id="JAWLLM010000012">
    <property type="protein sequence ID" value="MDV7042915.1"/>
    <property type="molecule type" value="Genomic_DNA"/>
</dbReference>
<proteinExistence type="inferred from homology"/>
<evidence type="ECO:0000313" key="16">
    <source>
        <dbReference type="Proteomes" id="UP001187868"/>
    </source>
</evidence>
<name>A0ABU4EHE8_9GAMM</name>
<comment type="caution">
    <text evidence="15">The sequence shown here is derived from an EMBL/GenBank/DDBJ whole genome shotgun (WGS) entry which is preliminary data.</text>
</comment>
<keyword evidence="3" id="KW-0813">Transport</keyword>
<dbReference type="Proteomes" id="UP001187868">
    <property type="component" value="Unassembled WGS sequence"/>
</dbReference>
<comment type="subcellular location">
    <subcellularLocation>
        <location evidence="2">Cell membrane</location>
        <topology evidence="2">Multi-pass membrane protein</topology>
    </subcellularLocation>
</comment>
<keyword evidence="8" id="KW-0249">Electron transport</keyword>
<evidence type="ECO:0000256" key="9">
    <source>
        <dbReference type="ARBA" id="ARBA00022989"/>
    </source>
</evidence>
<feature type="transmembrane region" description="Helical" evidence="13">
    <location>
        <begin position="88"/>
        <end position="117"/>
    </location>
</feature>
<evidence type="ECO:0000256" key="8">
    <source>
        <dbReference type="ARBA" id="ARBA00022982"/>
    </source>
</evidence>
<evidence type="ECO:0000313" key="15">
    <source>
        <dbReference type="EMBL" id="MDV7042915.1"/>
    </source>
</evidence>
<sequence length="185" mass="20869">MLIQRRNSMKTKYHSSQIVLHWLVLLLVIVTYAAMELRGFAPRGSSARALMSTIHYSCGVSVWVLMILRVVQRFRYPTPPITPQPGRLLVIASHAVHGFIYLMFLALPVLGVVGMYYRGADWSVFGIAMPFAAESDEGIKETLLNIHELIANAGYFLVGLHAVAALYHHYVVRDDTLLRMMPDKK</sequence>
<dbReference type="InterPro" id="IPR016174">
    <property type="entry name" value="Di-haem_cyt_TM"/>
</dbReference>
<evidence type="ECO:0000256" key="7">
    <source>
        <dbReference type="ARBA" id="ARBA00022723"/>
    </source>
</evidence>
<dbReference type="PANTHER" id="PTHR30529">
    <property type="entry name" value="CYTOCHROME B561"/>
    <property type="match status" value="1"/>
</dbReference>
<comment type="similarity">
    <text evidence="12">Belongs to the cytochrome b561 family.</text>
</comment>
<dbReference type="Pfam" id="PF01292">
    <property type="entry name" value="Ni_hydr_CYTB"/>
    <property type="match status" value="1"/>
</dbReference>
<dbReference type="NCBIfam" id="NF008566">
    <property type="entry name" value="PRK11513.1"/>
    <property type="match status" value="1"/>
</dbReference>
<evidence type="ECO:0000256" key="2">
    <source>
        <dbReference type="ARBA" id="ARBA00004651"/>
    </source>
</evidence>
<evidence type="ECO:0000256" key="13">
    <source>
        <dbReference type="SAM" id="Phobius"/>
    </source>
</evidence>
<feature type="domain" description="Cytochrome b561 bacterial/Ni-hydrogenase" evidence="14">
    <location>
        <begin position="13"/>
        <end position="182"/>
    </location>
</feature>
<gene>
    <name evidence="15" type="primary">cybB</name>
    <name evidence="15" type="ORF">RUJ08_12340</name>
</gene>